<organism evidence="1 2">
    <name type="scientific">Pocillopora meandrina</name>
    <dbReference type="NCBI Taxonomy" id="46732"/>
    <lineage>
        <taxon>Eukaryota</taxon>
        <taxon>Metazoa</taxon>
        <taxon>Cnidaria</taxon>
        <taxon>Anthozoa</taxon>
        <taxon>Hexacorallia</taxon>
        <taxon>Scleractinia</taxon>
        <taxon>Astrocoeniina</taxon>
        <taxon>Pocilloporidae</taxon>
        <taxon>Pocillopora</taxon>
    </lineage>
</organism>
<name>A0AAU9WE61_9CNID</name>
<protein>
    <submittedName>
        <fullName evidence="1">Uncharacterized protein</fullName>
    </submittedName>
</protein>
<keyword evidence="2" id="KW-1185">Reference proteome</keyword>
<proteinExistence type="predicted"/>
<evidence type="ECO:0000313" key="1">
    <source>
        <dbReference type="EMBL" id="CAH3114052.1"/>
    </source>
</evidence>
<sequence>MTYCLRVFSNKYDLLADFCLSNSNEVIVGLHRTYFRPNFSFLPPTRVLATAPMSPRSGVSVNFCSCPKNDQGTQEHWKDLDFHS</sequence>
<dbReference type="AlphaFoldDB" id="A0AAU9WE61"/>
<accession>A0AAU9WE61</accession>
<gene>
    <name evidence="1" type="ORF">PMEA_00006031</name>
</gene>
<dbReference type="Proteomes" id="UP001159428">
    <property type="component" value="Unassembled WGS sequence"/>
</dbReference>
<dbReference type="EMBL" id="CALNXJ010000014">
    <property type="protein sequence ID" value="CAH3114052.1"/>
    <property type="molecule type" value="Genomic_DNA"/>
</dbReference>
<feature type="non-terminal residue" evidence="1">
    <location>
        <position position="84"/>
    </location>
</feature>
<reference evidence="1 2" key="1">
    <citation type="submission" date="2022-05" db="EMBL/GenBank/DDBJ databases">
        <authorList>
            <consortium name="Genoscope - CEA"/>
            <person name="William W."/>
        </authorList>
    </citation>
    <scope>NUCLEOTIDE SEQUENCE [LARGE SCALE GENOMIC DNA]</scope>
</reference>
<comment type="caution">
    <text evidence="1">The sequence shown here is derived from an EMBL/GenBank/DDBJ whole genome shotgun (WGS) entry which is preliminary data.</text>
</comment>
<evidence type="ECO:0000313" key="2">
    <source>
        <dbReference type="Proteomes" id="UP001159428"/>
    </source>
</evidence>